<feature type="transmembrane region" description="Helical" evidence="1">
    <location>
        <begin position="169"/>
        <end position="189"/>
    </location>
</feature>
<feature type="transmembrane region" description="Helical" evidence="1">
    <location>
        <begin position="196"/>
        <end position="225"/>
    </location>
</feature>
<protein>
    <submittedName>
        <fullName evidence="2">Uncharacterized protein</fullName>
    </submittedName>
</protein>
<feature type="transmembrane region" description="Helical" evidence="1">
    <location>
        <begin position="135"/>
        <end position="163"/>
    </location>
</feature>
<reference evidence="3" key="1">
    <citation type="submission" date="2018-12" db="EMBL/GenBank/DDBJ databases">
        <title>Tengunoibacter tsumagoiensis gen. nov., sp. nov., Dictyobacter kobayashii sp. nov., D. alpinus sp. nov., and D. joshuensis sp. nov. and description of Dictyobacteraceae fam. nov. within the order Ktedonobacterales isolated from Tengu-no-mugimeshi.</title>
        <authorList>
            <person name="Wang C.M."/>
            <person name="Zheng Y."/>
            <person name="Sakai Y."/>
            <person name="Toyoda A."/>
            <person name="Minakuchi Y."/>
            <person name="Abe K."/>
            <person name="Yokota A."/>
            <person name="Yabe S."/>
        </authorList>
    </citation>
    <scope>NUCLEOTIDE SEQUENCE [LARGE SCALE GENOMIC DNA]</scope>
    <source>
        <strain evidence="3">S-27</strain>
    </source>
</reference>
<dbReference type="AlphaFoldDB" id="A0A401ZPB1"/>
<dbReference type="PANTHER" id="PTHR37305:SF1">
    <property type="entry name" value="MEMBRANE PROTEIN"/>
    <property type="match status" value="1"/>
</dbReference>
<organism evidence="2 3">
    <name type="scientific">Dictyobacter aurantiacus</name>
    <dbReference type="NCBI Taxonomy" id="1936993"/>
    <lineage>
        <taxon>Bacteria</taxon>
        <taxon>Bacillati</taxon>
        <taxon>Chloroflexota</taxon>
        <taxon>Ktedonobacteria</taxon>
        <taxon>Ktedonobacterales</taxon>
        <taxon>Dictyobacteraceae</taxon>
        <taxon>Dictyobacter</taxon>
    </lineage>
</organism>
<feature type="transmembrane region" description="Helical" evidence="1">
    <location>
        <begin position="45"/>
        <end position="68"/>
    </location>
</feature>
<keyword evidence="1" id="KW-0472">Membrane</keyword>
<evidence type="ECO:0000313" key="3">
    <source>
        <dbReference type="Proteomes" id="UP000287224"/>
    </source>
</evidence>
<feature type="transmembrane region" description="Helical" evidence="1">
    <location>
        <begin position="286"/>
        <end position="304"/>
    </location>
</feature>
<keyword evidence="1" id="KW-0812">Transmembrane</keyword>
<feature type="transmembrane region" description="Helical" evidence="1">
    <location>
        <begin position="88"/>
        <end position="114"/>
    </location>
</feature>
<dbReference type="OrthoDB" id="155319at2"/>
<dbReference type="Proteomes" id="UP000287224">
    <property type="component" value="Unassembled WGS sequence"/>
</dbReference>
<gene>
    <name evidence="2" type="ORF">KDAU_60220</name>
</gene>
<name>A0A401ZPB1_9CHLR</name>
<proteinExistence type="predicted"/>
<sequence>MAQQLSGPRVNMASTEQFVHGWLPQTWQLVLWNLFHLRRRGMSRWLVGLFFGGYALLLMLMIISHLFLASSSGPRLGSDPVVALVFPGSLQFALGYLGLLAPIFLCIVAGSLVGGDYTYGMHCQMLTRGLRRGQVFTAQVVTLALVALLVVAFVMLLSTLLGFLSGPLFGLRPALLTPLGWVGFVLTWVTQSLRYFIYMLIAVLAATIGRSAIAGIGFSIGYVFIEFLATNLLFSLVGGLSAPIGRAIVAFVNSLPGTVSNSLNTYTTSLIAGQPMPNLDQLPSQLVITLAYGIILLALSYVIYQHSDIFD</sequence>
<dbReference type="RefSeq" id="WP_126601201.1">
    <property type="nucleotide sequence ID" value="NZ_BIFQ01000002.1"/>
</dbReference>
<dbReference type="EMBL" id="BIFQ01000002">
    <property type="protein sequence ID" value="GCE08693.1"/>
    <property type="molecule type" value="Genomic_DNA"/>
</dbReference>
<dbReference type="PANTHER" id="PTHR37305">
    <property type="entry name" value="INTEGRAL MEMBRANE PROTEIN-RELATED"/>
    <property type="match status" value="1"/>
</dbReference>
<comment type="caution">
    <text evidence="2">The sequence shown here is derived from an EMBL/GenBank/DDBJ whole genome shotgun (WGS) entry which is preliminary data.</text>
</comment>
<keyword evidence="1" id="KW-1133">Transmembrane helix</keyword>
<evidence type="ECO:0000313" key="2">
    <source>
        <dbReference type="EMBL" id="GCE08693.1"/>
    </source>
</evidence>
<evidence type="ECO:0000256" key="1">
    <source>
        <dbReference type="SAM" id="Phobius"/>
    </source>
</evidence>
<keyword evidence="3" id="KW-1185">Reference proteome</keyword>
<accession>A0A401ZPB1</accession>